<organism evidence="2 3">
    <name type="scientific">Smittium megazygosporum</name>
    <dbReference type="NCBI Taxonomy" id="133381"/>
    <lineage>
        <taxon>Eukaryota</taxon>
        <taxon>Fungi</taxon>
        <taxon>Fungi incertae sedis</taxon>
        <taxon>Zoopagomycota</taxon>
        <taxon>Kickxellomycotina</taxon>
        <taxon>Harpellomycetes</taxon>
        <taxon>Harpellales</taxon>
        <taxon>Legeriomycetaceae</taxon>
        <taxon>Smittium</taxon>
    </lineage>
</organism>
<comment type="caution">
    <text evidence="2">The sequence shown here is derived from an EMBL/GenBank/DDBJ whole genome shotgun (WGS) entry which is preliminary data.</text>
</comment>
<proteinExistence type="predicted"/>
<gene>
    <name evidence="2" type="ORF">BB560_001741</name>
</gene>
<feature type="region of interest" description="Disordered" evidence="1">
    <location>
        <begin position="1"/>
        <end position="30"/>
    </location>
</feature>
<dbReference type="EMBL" id="MBFS01000194">
    <property type="protein sequence ID" value="PVV03770.1"/>
    <property type="molecule type" value="Genomic_DNA"/>
</dbReference>
<dbReference type="AlphaFoldDB" id="A0A2T9ZGS8"/>
<evidence type="ECO:0000256" key="1">
    <source>
        <dbReference type="SAM" id="MobiDB-lite"/>
    </source>
</evidence>
<evidence type="ECO:0000313" key="3">
    <source>
        <dbReference type="Proteomes" id="UP000245609"/>
    </source>
</evidence>
<name>A0A2T9ZGS8_9FUNG</name>
<sequence>MEKNKEGHRSHRNRANVEREHIRTSSVPPIGRFPAASKKLLLRATYKKVSVQRELMGATCQNTLLELQQTKSVAVRNRTSDLPDPGRTDEPKGCMSSYFLDIVRRIHTHDNKQ</sequence>
<accession>A0A2T9ZGS8</accession>
<reference evidence="2 3" key="1">
    <citation type="journal article" date="2018" name="MBio">
        <title>Comparative Genomics Reveals the Core Gene Toolbox for the Fungus-Insect Symbiosis.</title>
        <authorList>
            <person name="Wang Y."/>
            <person name="Stata M."/>
            <person name="Wang W."/>
            <person name="Stajich J.E."/>
            <person name="White M.M."/>
            <person name="Moncalvo J.M."/>
        </authorList>
    </citation>
    <scope>NUCLEOTIDE SEQUENCE [LARGE SCALE GENOMIC DNA]</scope>
    <source>
        <strain evidence="2 3">SC-DP-2</strain>
    </source>
</reference>
<evidence type="ECO:0000313" key="2">
    <source>
        <dbReference type="EMBL" id="PVV03770.1"/>
    </source>
</evidence>
<dbReference type="Proteomes" id="UP000245609">
    <property type="component" value="Unassembled WGS sequence"/>
</dbReference>
<feature type="non-terminal residue" evidence="2">
    <location>
        <position position="113"/>
    </location>
</feature>
<keyword evidence="3" id="KW-1185">Reference proteome</keyword>
<protein>
    <submittedName>
        <fullName evidence="2">Uncharacterized protein</fullName>
    </submittedName>
</protein>